<dbReference type="InParanoid" id="D8LLZ8"/>
<protein>
    <submittedName>
        <fullName evidence="8">4Fe-4S ferredoxin, iron-sulfur binding</fullName>
    </submittedName>
</protein>
<dbReference type="InterPro" id="IPR057431">
    <property type="entry name" value="LdpA_Fe-S-bd"/>
</dbReference>
<evidence type="ECO:0000256" key="3">
    <source>
        <dbReference type="ARBA" id="ARBA00023004"/>
    </source>
</evidence>
<feature type="domain" description="4Fe-4S ferredoxin-type" evidence="7">
    <location>
        <begin position="182"/>
        <end position="213"/>
    </location>
</feature>
<feature type="compositionally biased region" description="Gly residues" evidence="5">
    <location>
        <begin position="442"/>
        <end position="452"/>
    </location>
</feature>
<evidence type="ECO:0000313" key="8">
    <source>
        <dbReference type="EMBL" id="CBN77212.1"/>
    </source>
</evidence>
<keyword evidence="2" id="KW-0479">Metal-binding</keyword>
<dbReference type="EMBL" id="FN649742">
    <property type="protein sequence ID" value="CBN77212.1"/>
    <property type="molecule type" value="Genomic_DNA"/>
</dbReference>
<gene>
    <name evidence="8" type="ORF">Esi_0038_0096</name>
</gene>
<dbReference type="Proteomes" id="UP000002630">
    <property type="component" value="Linkage Group LG17"/>
</dbReference>
<keyword evidence="4" id="KW-0411">Iron-sulfur</keyword>
<dbReference type="PROSITE" id="PS00198">
    <property type="entry name" value="4FE4S_FER_1"/>
    <property type="match status" value="1"/>
</dbReference>
<sequence>MMLLRHLSAGTCSLAAAAAAAATEVVGLTVQQGLAFVPHPSRPPLSPRGKRYQFSSSTTRPLRCGSSAPSDRAEEWREAVLPFLPPDHCRTASPAESLGRGEWFKLICGASFEDLPAIRDLSLVYTLAGADCIDVAAEEAVIEAARDGVIAALGVAEAIGKPMRMPWLMMSVNDDEEDPHFRKAAFDPNLCPADCPRPCETVCPADAVVFPDSAPPPAHRAAMVGELLRASAGGGVLGPRCYGCGRCINVCPPGIIRAEKYKRSPGVVRELLEKVDGVEIHTKGNLASFRELWEECVAAAASRPQFRVVAVSFPDLGDDTGLAVATMGAVMDSGPRRERRGGGGEGSEATSARKRGTEFEVAGEQKMGGRALNVWQTDGRPMSGDIGTGATAACIRLAEKVLDTRALPFGEGQHFVQLAGGTNDRTAHRLREMGLIGHDYDGGGGGGGGGGDGDGDGDSSDCRSQNRSQDHHHRQQQPPPPWQESRRRVGGVAYGGYARKTVGRALDRLPGKGAGRVEDHPEVLSAALREASLLVRGLKQPR</sequence>
<evidence type="ECO:0000256" key="6">
    <source>
        <dbReference type="SAM" id="SignalP"/>
    </source>
</evidence>
<dbReference type="SUPFAM" id="SSF54862">
    <property type="entry name" value="4Fe-4S ferredoxins"/>
    <property type="match status" value="1"/>
</dbReference>
<dbReference type="PROSITE" id="PS51379">
    <property type="entry name" value="4FE4S_FER_2"/>
    <property type="match status" value="2"/>
</dbReference>
<keyword evidence="3" id="KW-0408">Iron</keyword>
<dbReference type="AlphaFoldDB" id="D8LLZ8"/>
<evidence type="ECO:0000256" key="1">
    <source>
        <dbReference type="ARBA" id="ARBA00022485"/>
    </source>
</evidence>
<dbReference type="OrthoDB" id="204405at2759"/>
<keyword evidence="1" id="KW-0004">4Fe-4S</keyword>
<dbReference type="InterPro" id="IPR021039">
    <property type="entry name" value="Fe-S-bd_prot_LdpA_C"/>
</dbReference>
<dbReference type="eggNOG" id="ENOG502QU4W">
    <property type="taxonomic scope" value="Eukaryota"/>
</dbReference>
<feature type="region of interest" description="Disordered" evidence="5">
    <location>
        <begin position="39"/>
        <end position="69"/>
    </location>
</feature>
<proteinExistence type="predicted"/>
<keyword evidence="9" id="KW-1185">Reference proteome</keyword>
<dbReference type="PANTHER" id="PTHR24960">
    <property type="entry name" value="PHOTOSYSTEM I IRON-SULFUR CENTER-RELATED"/>
    <property type="match status" value="1"/>
</dbReference>
<evidence type="ECO:0000256" key="5">
    <source>
        <dbReference type="SAM" id="MobiDB-lite"/>
    </source>
</evidence>
<dbReference type="InterPro" id="IPR050157">
    <property type="entry name" value="PSI_iron-sulfur_center"/>
</dbReference>
<dbReference type="GO" id="GO:0046872">
    <property type="term" value="F:metal ion binding"/>
    <property type="evidence" value="ECO:0007669"/>
    <property type="project" value="UniProtKB-KW"/>
</dbReference>
<feature type="region of interest" description="Disordered" evidence="5">
    <location>
        <begin position="438"/>
        <end position="494"/>
    </location>
</feature>
<dbReference type="Pfam" id="PF25160">
    <property type="entry name" value="LdpA_Fe-S-bd"/>
    <property type="match status" value="1"/>
</dbReference>
<feature type="region of interest" description="Disordered" evidence="5">
    <location>
        <begin position="332"/>
        <end position="358"/>
    </location>
</feature>
<evidence type="ECO:0000313" key="9">
    <source>
        <dbReference type="Proteomes" id="UP000002630"/>
    </source>
</evidence>
<name>D8LLZ8_ECTSI</name>
<dbReference type="EMBL" id="FN648575">
    <property type="protein sequence ID" value="CBN77212.1"/>
    <property type="molecule type" value="Genomic_DNA"/>
</dbReference>
<dbReference type="InterPro" id="IPR017900">
    <property type="entry name" value="4Fe4S_Fe_S_CS"/>
</dbReference>
<feature type="domain" description="4Fe-4S ferredoxin-type" evidence="7">
    <location>
        <begin position="233"/>
        <end position="261"/>
    </location>
</feature>
<accession>D8LLZ8</accession>
<evidence type="ECO:0000256" key="2">
    <source>
        <dbReference type="ARBA" id="ARBA00022723"/>
    </source>
</evidence>
<evidence type="ECO:0000259" key="7">
    <source>
        <dbReference type="PROSITE" id="PS51379"/>
    </source>
</evidence>
<evidence type="ECO:0000256" key="4">
    <source>
        <dbReference type="ARBA" id="ARBA00023014"/>
    </source>
</evidence>
<dbReference type="STRING" id="2880.D8LLZ8"/>
<dbReference type="PANTHER" id="PTHR24960:SF79">
    <property type="entry name" value="PHOTOSYSTEM I IRON-SULFUR CENTER"/>
    <property type="match status" value="1"/>
</dbReference>
<feature type="signal peptide" evidence="6">
    <location>
        <begin position="1"/>
        <end position="22"/>
    </location>
</feature>
<reference evidence="8 9" key="1">
    <citation type="journal article" date="2010" name="Nature">
        <title>The Ectocarpus genome and the independent evolution of multicellularity in brown algae.</title>
        <authorList>
            <person name="Cock J.M."/>
            <person name="Sterck L."/>
            <person name="Rouze P."/>
            <person name="Scornet D."/>
            <person name="Allen A.E."/>
            <person name="Amoutzias G."/>
            <person name="Anthouard V."/>
            <person name="Artiguenave F."/>
            <person name="Aury J.M."/>
            <person name="Badger J.H."/>
            <person name="Beszteri B."/>
            <person name="Billiau K."/>
            <person name="Bonnet E."/>
            <person name="Bothwell J.H."/>
            <person name="Bowler C."/>
            <person name="Boyen C."/>
            <person name="Brownlee C."/>
            <person name="Carrano C.J."/>
            <person name="Charrier B."/>
            <person name="Cho G.Y."/>
            <person name="Coelho S.M."/>
            <person name="Collen J."/>
            <person name="Corre E."/>
            <person name="Da Silva C."/>
            <person name="Delage L."/>
            <person name="Delaroque N."/>
            <person name="Dittami S.M."/>
            <person name="Doulbeau S."/>
            <person name="Elias M."/>
            <person name="Farnham G."/>
            <person name="Gachon C.M."/>
            <person name="Gschloessl B."/>
            <person name="Heesch S."/>
            <person name="Jabbari K."/>
            <person name="Jubin C."/>
            <person name="Kawai H."/>
            <person name="Kimura K."/>
            <person name="Kloareg B."/>
            <person name="Kupper F.C."/>
            <person name="Lang D."/>
            <person name="Le Bail A."/>
            <person name="Leblanc C."/>
            <person name="Lerouge P."/>
            <person name="Lohr M."/>
            <person name="Lopez P.J."/>
            <person name="Martens C."/>
            <person name="Maumus F."/>
            <person name="Michel G."/>
            <person name="Miranda-Saavedra D."/>
            <person name="Morales J."/>
            <person name="Moreau H."/>
            <person name="Motomura T."/>
            <person name="Nagasato C."/>
            <person name="Napoli C.A."/>
            <person name="Nelson D.R."/>
            <person name="Nyvall-Collen P."/>
            <person name="Peters A.F."/>
            <person name="Pommier C."/>
            <person name="Potin P."/>
            <person name="Poulain J."/>
            <person name="Quesneville H."/>
            <person name="Read B."/>
            <person name="Rensing S.A."/>
            <person name="Ritter A."/>
            <person name="Rousvoal S."/>
            <person name="Samanta M."/>
            <person name="Samson G."/>
            <person name="Schroeder D.C."/>
            <person name="Segurens B."/>
            <person name="Strittmatter M."/>
            <person name="Tonon T."/>
            <person name="Tregear J.W."/>
            <person name="Valentin K."/>
            <person name="von Dassow P."/>
            <person name="Yamagishi T."/>
            <person name="Van de Peer Y."/>
            <person name="Wincker P."/>
        </authorList>
    </citation>
    <scope>NUCLEOTIDE SEQUENCE [LARGE SCALE GENOMIC DNA]</scope>
    <source>
        <strain evidence="9">Ec32 / CCAP1310/4</strain>
    </source>
</reference>
<dbReference type="GO" id="GO:0051539">
    <property type="term" value="F:4 iron, 4 sulfur cluster binding"/>
    <property type="evidence" value="ECO:0007669"/>
    <property type="project" value="UniProtKB-KW"/>
</dbReference>
<dbReference type="InterPro" id="IPR017896">
    <property type="entry name" value="4Fe4S_Fe-S-bd"/>
</dbReference>
<organism evidence="8 9">
    <name type="scientific">Ectocarpus siliculosus</name>
    <name type="common">Brown alga</name>
    <name type="synonym">Conferva siliculosa</name>
    <dbReference type="NCBI Taxonomy" id="2880"/>
    <lineage>
        <taxon>Eukaryota</taxon>
        <taxon>Sar</taxon>
        <taxon>Stramenopiles</taxon>
        <taxon>Ochrophyta</taxon>
        <taxon>PX clade</taxon>
        <taxon>Phaeophyceae</taxon>
        <taxon>Ectocarpales</taxon>
        <taxon>Ectocarpaceae</taxon>
        <taxon>Ectocarpus</taxon>
    </lineage>
</organism>
<dbReference type="Pfam" id="PF12617">
    <property type="entry name" value="LdpA_C"/>
    <property type="match status" value="2"/>
</dbReference>
<feature type="chain" id="PRO_5003117283" evidence="6">
    <location>
        <begin position="23"/>
        <end position="542"/>
    </location>
</feature>
<keyword evidence="6" id="KW-0732">Signal</keyword>